<sequence>MLKISRESEINLINVLIDHDIISGKDLAKIKKASADGNKSQIDAVFELKLADENKILDVLVKEQNLEVIDLTKVQVVEEVKAVLPSNYIKMNFVAPFKVDGKTLHIAISDSSKLGLMRNLKAITKKNI</sequence>
<dbReference type="InterPro" id="IPR007831">
    <property type="entry name" value="T2SS_GspE_N"/>
</dbReference>
<dbReference type="Gene3D" id="3.30.300.160">
    <property type="entry name" value="Type II secretion system, protein E, N-terminal domain"/>
    <property type="match status" value="1"/>
</dbReference>
<feature type="domain" description="Type II secretion system protein GspE N-terminal" evidence="1">
    <location>
        <begin position="65"/>
        <end position="127"/>
    </location>
</feature>
<evidence type="ECO:0000259" key="1">
    <source>
        <dbReference type="Pfam" id="PF05157"/>
    </source>
</evidence>
<dbReference type="InterPro" id="IPR037257">
    <property type="entry name" value="T2SS_E_N_sf"/>
</dbReference>
<gene>
    <name evidence="2" type="ORF">METZ01_LOCUS384275</name>
</gene>
<feature type="non-terminal residue" evidence="2">
    <location>
        <position position="1"/>
    </location>
</feature>
<name>A0A382UCF0_9ZZZZ</name>
<evidence type="ECO:0000313" key="2">
    <source>
        <dbReference type="EMBL" id="SVD31421.1"/>
    </source>
</evidence>
<dbReference type="Pfam" id="PF05157">
    <property type="entry name" value="MshEN"/>
    <property type="match status" value="1"/>
</dbReference>
<accession>A0A382UCF0</accession>
<organism evidence="2">
    <name type="scientific">marine metagenome</name>
    <dbReference type="NCBI Taxonomy" id="408172"/>
    <lineage>
        <taxon>unclassified sequences</taxon>
        <taxon>metagenomes</taxon>
        <taxon>ecological metagenomes</taxon>
    </lineage>
</organism>
<dbReference type="EMBL" id="UINC01142842">
    <property type="protein sequence ID" value="SVD31421.1"/>
    <property type="molecule type" value="Genomic_DNA"/>
</dbReference>
<proteinExistence type="predicted"/>
<reference evidence="2" key="1">
    <citation type="submission" date="2018-05" db="EMBL/GenBank/DDBJ databases">
        <authorList>
            <person name="Lanie J.A."/>
            <person name="Ng W.-L."/>
            <person name="Kazmierczak K.M."/>
            <person name="Andrzejewski T.M."/>
            <person name="Davidsen T.M."/>
            <person name="Wayne K.J."/>
            <person name="Tettelin H."/>
            <person name="Glass J.I."/>
            <person name="Rusch D."/>
            <person name="Podicherti R."/>
            <person name="Tsui H.-C.T."/>
            <person name="Winkler M.E."/>
        </authorList>
    </citation>
    <scope>NUCLEOTIDE SEQUENCE</scope>
</reference>
<dbReference type="SUPFAM" id="SSF160246">
    <property type="entry name" value="EspE N-terminal domain-like"/>
    <property type="match status" value="1"/>
</dbReference>
<protein>
    <recommendedName>
        <fullName evidence="1">Type II secretion system protein GspE N-terminal domain-containing protein</fullName>
    </recommendedName>
</protein>
<dbReference type="AlphaFoldDB" id="A0A382UCF0"/>
<feature type="non-terminal residue" evidence="2">
    <location>
        <position position="128"/>
    </location>
</feature>